<evidence type="ECO:0000313" key="2">
    <source>
        <dbReference type="Proteomes" id="UP001501736"/>
    </source>
</evidence>
<gene>
    <name evidence="1" type="ORF">GCM10020260_15810</name>
</gene>
<accession>A0ABP6RD19</accession>
<proteinExistence type="predicted"/>
<name>A0ABP6RD19_9MICC</name>
<keyword evidence="2" id="KW-1185">Reference proteome</keyword>
<organism evidence="1 2">
    <name type="scientific">Nesterenkonia halobia</name>
    <dbReference type="NCBI Taxonomy" id="37922"/>
    <lineage>
        <taxon>Bacteria</taxon>
        <taxon>Bacillati</taxon>
        <taxon>Actinomycetota</taxon>
        <taxon>Actinomycetes</taxon>
        <taxon>Micrococcales</taxon>
        <taxon>Micrococcaceae</taxon>
        <taxon>Nesterenkonia</taxon>
    </lineage>
</organism>
<dbReference type="Proteomes" id="UP001501736">
    <property type="component" value="Unassembled WGS sequence"/>
</dbReference>
<evidence type="ECO:0000313" key="1">
    <source>
        <dbReference type="EMBL" id="GAA3284702.1"/>
    </source>
</evidence>
<sequence>MPPPDIRFTHRCTKISTTRAMPEKRMKTQAAISKLPEEVLLRRYLGSMRPERGASRLVAGKAAGVFVVVISDHPPGRA</sequence>
<protein>
    <submittedName>
        <fullName evidence="1">Uncharacterized protein</fullName>
    </submittedName>
</protein>
<reference evidence="2" key="1">
    <citation type="journal article" date="2019" name="Int. J. Syst. Evol. Microbiol.">
        <title>The Global Catalogue of Microorganisms (GCM) 10K type strain sequencing project: providing services to taxonomists for standard genome sequencing and annotation.</title>
        <authorList>
            <consortium name="The Broad Institute Genomics Platform"/>
            <consortium name="The Broad Institute Genome Sequencing Center for Infectious Disease"/>
            <person name="Wu L."/>
            <person name="Ma J."/>
        </authorList>
    </citation>
    <scope>NUCLEOTIDE SEQUENCE [LARGE SCALE GENOMIC DNA]</scope>
    <source>
        <strain evidence="2">JCM 11483</strain>
    </source>
</reference>
<dbReference type="EMBL" id="BAAAYG010000005">
    <property type="protein sequence ID" value="GAA3284702.1"/>
    <property type="molecule type" value="Genomic_DNA"/>
</dbReference>
<comment type="caution">
    <text evidence="1">The sequence shown here is derived from an EMBL/GenBank/DDBJ whole genome shotgun (WGS) entry which is preliminary data.</text>
</comment>